<sequence>MNETREAPRPNVVLILADDMGWSDLGCYGSEIKTPNLDSLAKNGLRFTQFYNTARCWPSRAGLLTGYYAQQVRRDTVPGVKSGVQGTRPEWAPLLSTRLKALGYRSYHSGKWHIDGKPLQNGFEHSYSLDDHDRYFAPRQHTLDDKPLAPIGPKDGYYATTYIAEHAIRCLKEHDAQHKSQPFFTYLAFTAPHFPVQAPPDDIARYKDAYLKGWDALREVRYKKQAALGIAASKLSEIEREVGPPYPFPDAIKKLGPNEVNRPVAWETLSTEQKHFQATKMAIHAAMVDRMDREIGRVLAQVKAMGAEENTIVLFLSDNGASAEMMVRGDGHDLSLPMGADGTFLSIGPGWSSLCNTPLRRHKTWVHEGGISTPLIVSWPKGIKEKNTLRTTPAHLVDVVPTILEQAGGSTTLGHAAPGKSLTPLFTADSGLTHDSLWWAHEGNRALRVGDWKIVAAGKESPWELYNLKESRAETENLAAKHPERVKELAALWQVQWDAYAKQALENKLP</sequence>
<keyword evidence="4" id="KW-0106">Calcium</keyword>
<dbReference type="Gene3D" id="3.40.720.10">
    <property type="entry name" value="Alkaline Phosphatase, subunit A"/>
    <property type="match status" value="1"/>
</dbReference>
<dbReference type="RefSeq" id="WP_184193353.1">
    <property type="nucleotide sequence ID" value="NZ_JACHGW010000001.1"/>
</dbReference>
<feature type="domain" description="Sulfatase N-terminal" evidence="5">
    <location>
        <begin position="10"/>
        <end position="408"/>
    </location>
</feature>
<reference evidence="6 7" key="1">
    <citation type="submission" date="2020-08" db="EMBL/GenBank/DDBJ databases">
        <title>Genomic Encyclopedia of Type Strains, Phase IV (KMG-IV): sequencing the most valuable type-strain genomes for metagenomic binning, comparative biology and taxonomic classification.</title>
        <authorList>
            <person name="Goeker M."/>
        </authorList>
    </citation>
    <scope>NUCLEOTIDE SEQUENCE [LARGE SCALE GENOMIC DNA]</scope>
    <source>
        <strain evidence="6 7">DSM 23562</strain>
    </source>
</reference>
<dbReference type="PROSITE" id="PS00149">
    <property type="entry name" value="SULFATASE_2"/>
    <property type="match status" value="1"/>
</dbReference>
<evidence type="ECO:0000259" key="5">
    <source>
        <dbReference type="Pfam" id="PF00884"/>
    </source>
</evidence>
<evidence type="ECO:0000256" key="2">
    <source>
        <dbReference type="ARBA" id="ARBA00022723"/>
    </source>
</evidence>
<dbReference type="EC" id="3.1.6.1" evidence="6"/>
<keyword evidence="7" id="KW-1185">Reference proteome</keyword>
<proteinExistence type="inferred from homology"/>
<dbReference type="InterPro" id="IPR017850">
    <property type="entry name" value="Alkaline_phosphatase_core_sf"/>
</dbReference>
<organism evidence="6 7">
    <name type="scientific">Armatimonas rosea</name>
    <dbReference type="NCBI Taxonomy" id="685828"/>
    <lineage>
        <taxon>Bacteria</taxon>
        <taxon>Bacillati</taxon>
        <taxon>Armatimonadota</taxon>
        <taxon>Armatimonadia</taxon>
        <taxon>Armatimonadales</taxon>
        <taxon>Armatimonadaceae</taxon>
        <taxon>Armatimonas</taxon>
    </lineage>
</organism>
<dbReference type="PANTHER" id="PTHR42693:SF53">
    <property type="entry name" value="ENDO-4-O-SULFATASE"/>
    <property type="match status" value="1"/>
</dbReference>
<evidence type="ECO:0000256" key="3">
    <source>
        <dbReference type="ARBA" id="ARBA00022801"/>
    </source>
</evidence>
<protein>
    <submittedName>
        <fullName evidence="6">Arylsulfatase</fullName>
        <ecNumber evidence="6">3.1.6.1</ecNumber>
    </submittedName>
</protein>
<dbReference type="InterPro" id="IPR000917">
    <property type="entry name" value="Sulfatase_N"/>
</dbReference>
<dbReference type="AlphaFoldDB" id="A0A7W9W4U2"/>
<dbReference type="InterPro" id="IPR024607">
    <property type="entry name" value="Sulfatase_CS"/>
</dbReference>
<dbReference type="PANTHER" id="PTHR42693">
    <property type="entry name" value="ARYLSULFATASE FAMILY MEMBER"/>
    <property type="match status" value="1"/>
</dbReference>
<dbReference type="SUPFAM" id="SSF53649">
    <property type="entry name" value="Alkaline phosphatase-like"/>
    <property type="match status" value="1"/>
</dbReference>
<dbReference type="GO" id="GO:0004065">
    <property type="term" value="F:arylsulfatase activity"/>
    <property type="evidence" value="ECO:0007669"/>
    <property type="project" value="UniProtKB-EC"/>
</dbReference>
<dbReference type="Proteomes" id="UP000520814">
    <property type="component" value="Unassembled WGS sequence"/>
</dbReference>
<name>A0A7W9W4U2_ARMRO</name>
<gene>
    <name evidence="6" type="ORF">HNQ39_001521</name>
</gene>
<dbReference type="CDD" id="cd16025">
    <property type="entry name" value="PAS_like"/>
    <property type="match status" value="1"/>
</dbReference>
<keyword evidence="2" id="KW-0479">Metal-binding</keyword>
<dbReference type="Gene3D" id="3.30.1120.10">
    <property type="match status" value="1"/>
</dbReference>
<dbReference type="EMBL" id="JACHGW010000001">
    <property type="protein sequence ID" value="MBB6049759.1"/>
    <property type="molecule type" value="Genomic_DNA"/>
</dbReference>
<evidence type="ECO:0000256" key="4">
    <source>
        <dbReference type="ARBA" id="ARBA00022837"/>
    </source>
</evidence>
<dbReference type="GO" id="GO:0046872">
    <property type="term" value="F:metal ion binding"/>
    <property type="evidence" value="ECO:0007669"/>
    <property type="project" value="UniProtKB-KW"/>
</dbReference>
<dbReference type="InterPro" id="IPR050738">
    <property type="entry name" value="Sulfatase"/>
</dbReference>
<evidence type="ECO:0000313" key="7">
    <source>
        <dbReference type="Proteomes" id="UP000520814"/>
    </source>
</evidence>
<evidence type="ECO:0000256" key="1">
    <source>
        <dbReference type="ARBA" id="ARBA00008779"/>
    </source>
</evidence>
<evidence type="ECO:0000313" key="6">
    <source>
        <dbReference type="EMBL" id="MBB6049759.1"/>
    </source>
</evidence>
<keyword evidence="3 6" id="KW-0378">Hydrolase</keyword>
<comment type="similarity">
    <text evidence="1">Belongs to the sulfatase family.</text>
</comment>
<accession>A0A7W9W4U2</accession>
<dbReference type="Pfam" id="PF00884">
    <property type="entry name" value="Sulfatase"/>
    <property type="match status" value="1"/>
</dbReference>
<comment type="caution">
    <text evidence="6">The sequence shown here is derived from an EMBL/GenBank/DDBJ whole genome shotgun (WGS) entry which is preliminary data.</text>
</comment>